<dbReference type="InterPro" id="IPR051938">
    <property type="entry name" value="Apopto_cytoskel_mod"/>
</dbReference>
<keyword evidence="5" id="KW-1185">Reference proteome</keyword>
<dbReference type="Proteomes" id="UP000728185">
    <property type="component" value="Unassembled WGS sequence"/>
</dbReference>
<feature type="domain" description="Chaperone DnaJ C-terminal" evidence="3">
    <location>
        <begin position="1"/>
        <end position="70"/>
    </location>
</feature>
<dbReference type="PANTHER" id="PTHR44145:SF3">
    <property type="entry name" value="DNAJ HOMOLOG SUBFAMILY A MEMBER 3, MITOCHONDRIAL"/>
    <property type="match status" value="1"/>
</dbReference>
<proteinExistence type="predicted"/>
<evidence type="ECO:0000256" key="2">
    <source>
        <dbReference type="SAM" id="MobiDB-lite"/>
    </source>
</evidence>
<dbReference type="EMBL" id="LUCM01005441">
    <property type="protein sequence ID" value="KAA0192820.1"/>
    <property type="molecule type" value="Genomic_DNA"/>
</dbReference>
<organism evidence="4 5">
    <name type="scientific">Fasciolopsis buskii</name>
    <dbReference type="NCBI Taxonomy" id="27845"/>
    <lineage>
        <taxon>Eukaryota</taxon>
        <taxon>Metazoa</taxon>
        <taxon>Spiralia</taxon>
        <taxon>Lophotrochozoa</taxon>
        <taxon>Platyhelminthes</taxon>
        <taxon>Trematoda</taxon>
        <taxon>Digenea</taxon>
        <taxon>Plagiorchiida</taxon>
        <taxon>Echinostomata</taxon>
        <taxon>Echinostomatoidea</taxon>
        <taxon>Fasciolidae</taxon>
        <taxon>Fasciolopsis</taxon>
    </lineage>
</organism>
<reference evidence="4" key="1">
    <citation type="submission" date="2019-05" db="EMBL/GenBank/DDBJ databases">
        <title>Annotation for the trematode Fasciolopsis buski.</title>
        <authorList>
            <person name="Choi Y.-J."/>
        </authorList>
    </citation>
    <scope>NUCLEOTIDE SEQUENCE</scope>
    <source>
        <strain evidence="4">HT</strain>
        <tissue evidence="4">Whole worm</tissue>
    </source>
</reference>
<dbReference type="GO" id="GO:0043066">
    <property type="term" value="P:negative regulation of apoptotic process"/>
    <property type="evidence" value="ECO:0007669"/>
    <property type="project" value="TreeGrafter"/>
</dbReference>
<evidence type="ECO:0000313" key="5">
    <source>
        <dbReference type="Proteomes" id="UP000728185"/>
    </source>
</evidence>
<name>A0A8E0VGQ9_9TREM</name>
<dbReference type="GO" id="GO:0007005">
    <property type="term" value="P:mitochondrion organization"/>
    <property type="evidence" value="ECO:0007669"/>
    <property type="project" value="TreeGrafter"/>
</dbReference>
<feature type="region of interest" description="Disordered" evidence="2">
    <location>
        <begin position="128"/>
        <end position="162"/>
    </location>
</feature>
<dbReference type="OrthoDB" id="10256793at2759"/>
<sequence>VEDGQVLRVAVGDDRQSSQELFVQVRVERSRHFRREGADVHSDITISLAQAALGGKIRIPGIYETLLISVSFDREVKICVVGEFERLTELQRALLLAYAETETDTKGTVEGVTSTESGLQKLREAFIGNTGSSSSSSTQRTPRTASSDEYTGDDDNNKQDSWWDRLTDGAKRLYEATRRTVGK</sequence>
<dbReference type="Gene3D" id="2.60.260.20">
    <property type="entry name" value="Urease metallochaperone UreE, N-terminal domain"/>
    <property type="match status" value="1"/>
</dbReference>
<protein>
    <submittedName>
        <fullName evidence="4">Protein tumorous imaginal disc</fullName>
    </submittedName>
</protein>
<comment type="caution">
    <text evidence="4">The sequence shown here is derived from an EMBL/GenBank/DDBJ whole genome shotgun (WGS) entry which is preliminary data.</text>
</comment>
<dbReference type="InterPro" id="IPR008971">
    <property type="entry name" value="HSP40/DnaJ_pept-bd"/>
</dbReference>
<evidence type="ECO:0000256" key="1">
    <source>
        <dbReference type="ARBA" id="ARBA00023186"/>
    </source>
</evidence>
<evidence type="ECO:0000259" key="3">
    <source>
        <dbReference type="Pfam" id="PF01556"/>
    </source>
</evidence>
<feature type="compositionally biased region" description="Low complexity" evidence="2">
    <location>
        <begin position="130"/>
        <end position="147"/>
    </location>
</feature>
<feature type="non-terminal residue" evidence="4">
    <location>
        <position position="183"/>
    </location>
</feature>
<evidence type="ECO:0000313" key="4">
    <source>
        <dbReference type="EMBL" id="KAA0192820.1"/>
    </source>
</evidence>
<dbReference type="GO" id="GO:0005739">
    <property type="term" value="C:mitochondrion"/>
    <property type="evidence" value="ECO:0007669"/>
    <property type="project" value="TreeGrafter"/>
</dbReference>
<dbReference type="SUPFAM" id="SSF49493">
    <property type="entry name" value="HSP40/DnaJ peptide-binding domain"/>
    <property type="match status" value="1"/>
</dbReference>
<dbReference type="GO" id="GO:0006457">
    <property type="term" value="P:protein folding"/>
    <property type="evidence" value="ECO:0007669"/>
    <property type="project" value="InterPro"/>
</dbReference>
<dbReference type="AlphaFoldDB" id="A0A8E0VGQ9"/>
<dbReference type="Pfam" id="PF01556">
    <property type="entry name" value="DnaJ_C"/>
    <property type="match status" value="1"/>
</dbReference>
<keyword evidence="1" id="KW-0143">Chaperone</keyword>
<accession>A0A8E0VGQ9</accession>
<dbReference type="GO" id="GO:0051082">
    <property type="term" value="F:unfolded protein binding"/>
    <property type="evidence" value="ECO:0007669"/>
    <property type="project" value="InterPro"/>
</dbReference>
<dbReference type="PANTHER" id="PTHR44145">
    <property type="entry name" value="DNAJ HOMOLOG SUBFAMILY A MEMBER 3, MITOCHONDRIAL"/>
    <property type="match status" value="1"/>
</dbReference>
<gene>
    <name evidence="4" type="ORF">FBUS_10081</name>
</gene>
<dbReference type="InterPro" id="IPR002939">
    <property type="entry name" value="DnaJ_C"/>
</dbReference>